<dbReference type="Proteomes" id="UP000659061">
    <property type="component" value="Unassembled WGS sequence"/>
</dbReference>
<dbReference type="AlphaFoldDB" id="A0A8I0KHP7"/>
<evidence type="ECO:0000313" key="2">
    <source>
        <dbReference type="EMBL" id="MBD1268972.1"/>
    </source>
</evidence>
<protein>
    <submittedName>
        <fullName evidence="2">DUF1761 family protein</fullName>
    </submittedName>
</protein>
<name>A0A8I0KHP7_9ACTN</name>
<reference evidence="3 4" key="1">
    <citation type="submission" date="2020-07" db="EMBL/GenBank/DDBJ databases">
        <title>Sequencing the genomes of 1000 actinobacteria strains.</title>
        <authorList>
            <person name="Klenk H.-P."/>
        </authorList>
    </citation>
    <scope>NUCLEOTIDE SEQUENCE [LARGE SCALE GENOMIC DNA]</scope>
    <source>
        <strain evidence="3 4">DSM 19087</strain>
    </source>
</reference>
<keyword evidence="1" id="KW-0472">Membrane</keyword>
<comment type="caution">
    <text evidence="2">The sequence shown here is derived from an EMBL/GenBank/DDBJ whole genome shotgun (WGS) entry which is preliminary data.</text>
</comment>
<evidence type="ECO:0000313" key="5">
    <source>
        <dbReference type="Proteomes" id="UP000659061"/>
    </source>
</evidence>
<dbReference type="Pfam" id="PF08570">
    <property type="entry name" value="DUF1761"/>
    <property type="match status" value="1"/>
</dbReference>
<evidence type="ECO:0000313" key="4">
    <source>
        <dbReference type="Proteomes" id="UP000587211"/>
    </source>
</evidence>
<evidence type="ECO:0000256" key="1">
    <source>
        <dbReference type="SAM" id="Phobius"/>
    </source>
</evidence>
<proteinExistence type="predicted"/>
<keyword evidence="4" id="KW-1185">Reference proteome</keyword>
<feature type="transmembrane region" description="Helical" evidence="1">
    <location>
        <begin position="12"/>
        <end position="32"/>
    </location>
</feature>
<organism evidence="2 5">
    <name type="scientific">Aeromicrobium tamlense</name>
    <dbReference type="NCBI Taxonomy" id="375541"/>
    <lineage>
        <taxon>Bacteria</taxon>
        <taxon>Bacillati</taxon>
        <taxon>Actinomycetota</taxon>
        <taxon>Actinomycetes</taxon>
        <taxon>Propionibacteriales</taxon>
        <taxon>Nocardioidaceae</taxon>
        <taxon>Aeromicrobium</taxon>
    </lineage>
</organism>
<sequence length="138" mass="13986">MFNVLGDISWVAFALAAVASIVLAGVWFAVVVSRPYALALGRVGEEAPPVSAVSAVGPVVCQLVTLLATAVLLEALGVTTTGDAVVFGLVVGVGYLTAMAFQMAINPNVPRPLLYGLVNAPYFVGTSVLASVLLVAVG</sequence>
<dbReference type="EMBL" id="JACBZN010000001">
    <property type="protein sequence ID" value="NYI37120.1"/>
    <property type="molecule type" value="Genomic_DNA"/>
</dbReference>
<keyword evidence="1" id="KW-0812">Transmembrane</keyword>
<dbReference type="EMBL" id="JACWMT010000001">
    <property type="protein sequence ID" value="MBD1268972.1"/>
    <property type="molecule type" value="Genomic_DNA"/>
</dbReference>
<feature type="transmembrane region" description="Helical" evidence="1">
    <location>
        <begin position="117"/>
        <end position="137"/>
    </location>
</feature>
<feature type="transmembrane region" description="Helical" evidence="1">
    <location>
        <begin position="52"/>
        <end position="73"/>
    </location>
</feature>
<gene>
    <name evidence="3" type="ORF">BJ975_000495</name>
    <name evidence="2" type="ORF">IDH50_01880</name>
</gene>
<keyword evidence="1" id="KW-1133">Transmembrane helix</keyword>
<feature type="transmembrane region" description="Helical" evidence="1">
    <location>
        <begin position="85"/>
        <end position="105"/>
    </location>
</feature>
<evidence type="ECO:0000313" key="3">
    <source>
        <dbReference type="EMBL" id="NYI37120.1"/>
    </source>
</evidence>
<dbReference type="InterPro" id="IPR013879">
    <property type="entry name" value="DUF1761"/>
</dbReference>
<accession>A0A8I0KHP7</accession>
<reference evidence="2" key="2">
    <citation type="submission" date="2020-09" db="EMBL/GenBank/DDBJ databases">
        <title>Novel species in genus Aeromicrobium.</title>
        <authorList>
            <person name="Zhang G."/>
        </authorList>
    </citation>
    <scope>NUCLEOTIDE SEQUENCE</scope>
    <source>
        <strain evidence="2">SSW1-57</strain>
    </source>
</reference>
<dbReference type="Proteomes" id="UP000587211">
    <property type="component" value="Unassembled WGS sequence"/>
</dbReference>
<dbReference type="RefSeq" id="WP_179423329.1">
    <property type="nucleotide sequence ID" value="NZ_BAAAMP010000002.1"/>
</dbReference>